<evidence type="ECO:0000313" key="2">
    <source>
        <dbReference type="Proteomes" id="UP000008388"/>
    </source>
</evidence>
<dbReference type="InterPro" id="IPR013783">
    <property type="entry name" value="Ig-like_fold"/>
</dbReference>
<proteinExistence type="predicted"/>
<protein>
    <submittedName>
        <fullName evidence="1">Virion structural protein</fullName>
    </submittedName>
</protein>
<organism evidence="1 2">
    <name type="scientific">Pseudomonas phage PhiPA3</name>
    <name type="common">Pseudomonas aeruginosa phage PhiPA3</name>
    <dbReference type="NCBI Taxonomy" id="998086"/>
    <lineage>
        <taxon>Viruses</taxon>
        <taxon>Duplodnaviria</taxon>
        <taxon>Heunggongvirae</taxon>
        <taxon>Uroviricota</taxon>
        <taxon>Caudoviricetes</taxon>
        <taxon>Chimalliviridae</taxon>
        <taxon>Miltoncavirus</taxon>
        <taxon>Miltoncavirus PhiPA3</taxon>
    </lineage>
</organism>
<evidence type="ECO:0000313" key="1">
    <source>
        <dbReference type="EMBL" id="AEH03660.1"/>
    </source>
</evidence>
<dbReference type="Gene3D" id="2.60.40.10">
    <property type="entry name" value="Immunoglobulins"/>
    <property type="match status" value="1"/>
</dbReference>
<dbReference type="GeneID" id="26643765"/>
<sequence>MSYTIHLKWVNPNGAGVTVNLYRSTSNIDRSNPGTPYVTFTNGETTYDDTNVTFGLKYYYMWESVKGTDVSKSKVFSFDALPFTGPGPQKLLFGNVNYGYYGSVNPLDFISNAALITACGQSWTADTDALQKWHKFSYKGKTIYVPDRRVSSTTTFTWLTIYNAGLMFGDKVPTVKPTPLGAAAEVPQNKRVTIRGYEFIVSCPTGIVAHDADPAGYVVDSTFGSWANVDSRLTNSAVDMFIMPLSNYFTNNRSLERIAPYIAQGNLTWPTGTNYVICREYNGTNVVFRDFTSTASAAGKPNARAASATVAGWYPILEMVPINVVNIGS</sequence>
<dbReference type="OrthoDB" id="7517at10239"/>
<accession>F8SJ80</accession>
<organismHost>
    <name type="scientific">Pseudomonas aeruginosa</name>
    <dbReference type="NCBI Taxonomy" id="287"/>
</organismHost>
<dbReference type="Proteomes" id="UP000008388">
    <property type="component" value="Segment"/>
</dbReference>
<dbReference type="EMBL" id="HQ630627">
    <property type="protein sequence ID" value="AEH03660.1"/>
    <property type="molecule type" value="Genomic_DNA"/>
</dbReference>
<name>F8SJ80_BPPA3</name>
<dbReference type="RefSeq" id="YP_009217316.1">
    <property type="nucleotide sequence ID" value="NC_028999.1"/>
</dbReference>
<keyword evidence="2" id="KW-1185">Reference proteome</keyword>
<reference evidence="1 2" key="1">
    <citation type="journal article" date="2011" name="Microbiology">
        <title>The Pseudomonas aeruginosa generalized transducing phage phiPA3 is a new member of the phiKZ-like group of 'jumbo' phages, and infects model laboratory strains and clinical isolates from cystic fibrosis patients.</title>
        <authorList>
            <person name="Monson R."/>
            <person name="Foulds I."/>
            <person name="Foweraker J."/>
            <person name="Welch M."/>
            <person name="Salmond G.P."/>
        </authorList>
    </citation>
    <scope>NUCLEOTIDE SEQUENCE [LARGE SCALE GENOMIC DNA]</scope>
</reference>
<dbReference type="KEGG" id="vg:26643765"/>
<gene>
    <name evidence="1" type="primary">237</name>
</gene>